<dbReference type="GO" id="GO:0016301">
    <property type="term" value="F:kinase activity"/>
    <property type="evidence" value="ECO:0007669"/>
    <property type="project" value="UniProtKB-KW"/>
</dbReference>
<evidence type="ECO:0000313" key="2">
    <source>
        <dbReference type="EMBL" id="ALI52338.1"/>
    </source>
</evidence>
<sequence length="271" mass="31598">MTLVEKLNQELHSNLKPINHESLNKTFVGYSNLYKQSIFVKQFAKRQGDYTEEMVTNQLNDRVITNMLIDDKYILVLKDVKPRDISSSVDQNLAFKMGQVLGNFHTHVQPFPKIKIVKNQFDNYLSEINTFQDSFYKNKLIKVARKIKSNKNEIQENLKTNSNFVLHGDVGIRNYKYINGKLALIDFEKARLGPAYQDFIKLFYQDFSLNQKLINSFLKGYSTENSDYQLSNLTKQYLVFTTAIGILNYTEKINDIAFRNIGKRMLDSIED</sequence>
<evidence type="ECO:0000313" key="4">
    <source>
        <dbReference type="Proteomes" id="UP000063930"/>
    </source>
</evidence>
<reference evidence="3" key="2">
    <citation type="submission" date="2019-09" db="EMBL/GenBank/DDBJ databases">
        <title>Comparative genomic analysis of Lactobacillus helveticus.</title>
        <authorList>
            <person name="Zhang H."/>
            <person name="Chen Y."/>
            <person name="Zhong Z."/>
        </authorList>
    </citation>
    <scope>NUCLEOTIDE SEQUENCE</scope>
    <source>
        <strain evidence="3">IMAU50013</strain>
    </source>
</reference>
<dbReference type="RefSeq" id="WP_013853851.1">
    <property type="nucleotide sequence ID" value="NZ_CP012381.1"/>
</dbReference>
<dbReference type="Proteomes" id="UP000063930">
    <property type="component" value="Chromosome"/>
</dbReference>
<dbReference type="Proteomes" id="UP000601587">
    <property type="component" value="Unassembled WGS sequence"/>
</dbReference>
<dbReference type="InterPro" id="IPR002575">
    <property type="entry name" value="Aminoglycoside_PTrfase"/>
</dbReference>
<evidence type="ECO:0000259" key="1">
    <source>
        <dbReference type="Pfam" id="PF01636"/>
    </source>
</evidence>
<dbReference type="AlphaFoldDB" id="A0A9Q5C151"/>
<dbReference type="InterPro" id="IPR011009">
    <property type="entry name" value="Kinase-like_dom_sf"/>
</dbReference>
<name>A0A9Q5C151_LACHE</name>
<protein>
    <submittedName>
        <fullName evidence="3">Stress response kinase A</fullName>
    </submittedName>
</protein>
<keyword evidence="3" id="KW-0808">Transferase</keyword>
<accession>A0A9Q5C151</accession>
<dbReference type="EMBL" id="WCGB01000038">
    <property type="protein sequence ID" value="NRN92056.1"/>
    <property type="molecule type" value="Genomic_DNA"/>
</dbReference>
<proteinExistence type="predicted"/>
<organism evidence="3 5">
    <name type="scientific">Lactobacillus helveticus</name>
    <name type="common">Lactobacillus suntoryeus</name>
    <dbReference type="NCBI Taxonomy" id="1587"/>
    <lineage>
        <taxon>Bacteria</taxon>
        <taxon>Bacillati</taxon>
        <taxon>Bacillota</taxon>
        <taxon>Bacilli</taxon>
        <taxon>Lactobacillales</taxon>
        <taxon>Lactobacillaceae</taxon>
        <taxon>Lactobacillus</taxon>
    </lineage>
</organism>
<dbReference type="EMBL" id="CP012381">
    <property type="protein sequence ID" value="ALI52338.1"/>
    <property type="molecule type" value="Genomic_DNA"/>
</dbReference>
<gene>
    <name evidence="2" type="ORF">ALV80_04065</name>
    <name evidence="3" type="ORF">IMAU50013_01603</name>
</gene>
<feature type="domain" description="Aminoglycoside phosphotransferase" evidence="1">
    <location>
        <begin position="74"/>
        <end position="222"/>
    </location>
</feature>
<evidence type="ECO:0000313" key="3">
    <source>
        <dbReference type="EMBL" id="NRN92056.1"/>
    </source>
</evidence>
<evidence type="ECO:0000313" key="5">
    <source>
        <dbReference type="Proteomes" id="UP000601587"/>
    </source>
</evidence>
<reference evidence="2 4" key="1">
    <citation type="submission" date="2015-08" db="EMBL/GenBank/DDBJ databases">
        <title>Complete genome sequence of Lactobacillus helveticus CAUH18, a probiotic strain originated from koumiss.</title>
        <authorList>
            <person name="Yang Y."/>
            <person name="Hao Y."/>
        </authorList>
    </citation>
    <scope>NUCLEOTIDE SEQUENCE [LARGE SCALE GENOMIC DNA]</scope>
    <source>
        <strain evidence="2 4">CAUH18</strain>
    </source>
</reference>
<keyword evidence="3" id="KW-0418">Kinase</keyword>
<dbReference type="SUPFAM" id="SSF56112">
    <property type="entry name" value="Protein kinase-like (PK-like)"/>
    <property type="match status" value="1"/>
</dbReference>
<dbReference type="Gene3D" id="3.90.1200.10">
    <property type="match status" value="1"/>
</dbReference>
<dbReference type="Pfam" id="PF01636">
    <property type="entry name" value="APH"/>
    <property type="match status" value="1"/>
</dbReference>